<keyword evidence="6" id="KW-0732">Signal</keyword>
<dbReference type="PROSITE" id="PS50011">
    <property type="entry name" value="PROTEIN_KINASE_DOM"/>
    <property type="match status" value="1"/>
</dbReference>
<dbReference type="AlphaFoldDB" id="A0A5K1GQ96"/>
<evidence type="ECO:0000256" key="12">
    <source>
        <dbReference type="ARBA" id="ARBA00023180"/>
    </source>
</evidence>
<reference evidence="15" key="1">
    <citation type="submission" date="2019-09" db="EMBL/GenBank/DDBJ databases">
        <authorList>
            <person name="Zhang L."/>
        </authorList>
    </citation>
    <scope>NUCLEOTIDE SEQUENCE</scope>
</reference>
<dbReference type="InterPro" id="IPR050528">
    <property type="entry name" value="L-type_Lectin-RKs"/>
</dbReference>
<dbReference type="Gramene" id="NC9G0168420.1">
    <property type="protein sequence ID" value="NC9G0168420.1:cds"/>
    <property type="gene ID" value="NC9G0168420"/>
</dbReference>
<keyword evidence="4" id="KW-1003">Cell membrane</keyword>
<keyword evidence="7" id="KW-0547">Nucleotide-binding</keyword>
<protein>
    <recommendedName>
        <fullName evidence="14">Protein kinase domain-containing protein</fullName>
    </recommendedName>
</protein>
<evidence type="ECO:0000256" key="13">
    <source>
        <dbReference type="SAM" id="MobiDB-lite"/>
    </source>
</evidence>
<comment type="subcellular location">
    <subcellularLocation>
        <location evidence="1">Cell membrane</location>
        <topology evidence="1">Single-pass type I membrane protein</topology>
    </subcellularLocation>
</comment>
<name>A0A5K1GQ96_9MAGN</name>
<evidence type="ECO:0000313" key="15">
    <source>
        <dbReference type="EMBL" id="VVW77871.1"/>
    </source>
</evidence>
<evidence type="ECO:0000256" key="6">
    <source>
        <dbReference type="ARBA" id="ARBA00022729"/>
    </source>
</evidence>
<accession>A0A5K1GQ96</accession>
<organism evidence="15">
    <name type="scientific">Nymphaea colorata</name>
    <name type="common">pocket water lily</name>
    <dbReference type="NCBI Taxonomy" id="210225"/>
    <lineage>
        <taxon>Eukaryota</taxon>
        <taxon>Viridiplantae</taxon>
        <taxon>Streptophyta</taxon>
        <taxon>Embryophyta</taxon>
        <taxon>Tracheophyta</taxon>
        <taxon>Spermatophyta</taxon>
        <taxon>Magnoliopsida</taxon>
        <taxon>Nymphaeales</taxon>
        <taxon>Nymphaeaceae</taxon>
        <taxon>Nymphaea</taxon>
    </lineage>
</organism>
<dbReference type="Pfam" id="PF07714">
    <property type="entry name" value="PK_Tyr_Ser-Thr"/>
    <property type="match status" value="1"/>
</dbReference>
<dbReference type="EMBL" id="LR721787">
    <property type="protein sequence ID" value="VVW77871.1"/>
    <property type="molecule type" value="Genomic_DNA"/>
</dbReference>
<dbReference type="SUPFAM" id="SSF56112">
    <property type="entry name" value="Protein kinase-like (PK-like)"/>
    <property type="match status" value="1"/>
</dbReference>
<sequence>MVDSEFNARLGDFGLARLTNHGFTARTTMLAGTMGYLAPECVITGKFSTRSDVYSFGVVLLEIATGRRAIHPIGEKEARLVEWTWEFYGLGSLMAAVDERLECEFDQLEMERMMVVGLWCVHPDPEKRPTIREAIRALSFQAKVPTLPQKMPMPFYAPLPTSEFGSLFTGSSSGTTGTSTTASSMQSAKVAQL</sequence>
<dbReference type="GO" id="GO:0004672">
    <property type="term" value="F:protein kinase activity"/>
    <property type="evidence" value="ECO:0007669"/>
    <property type="project" value="InterPro"/>
</dbReference>
<evidence type="ECO:0000256" key="3">
    <source>
        <dbReference type="ARBA" id="ARBA00010217"/>
    </source>
</evidence>
<evidence type="ECO:0000256" key="10">
    <source>
        <dbReference type="ARBA" id="ARBA00023136"/>
    </source>
</evidence>
<evidence type="ECO:0000259" key="14">
    <source>
        <dbReference type="PROSITE" id="PS50011"/>
    </source>
</evidence>
<evidence type="ECO:0000256" key="1">
    <source>
        <dbReference type="ARBA" id="ARBA00004251"/>
    </source>
</evidence>
<evidence type="ECO:0000256" key="11">
    <source>
        <dbReference type="ARBA" id="ARBA00023170"/>
    </source>
</evidence>
<evidence type="ECO:0000256" key="8">
    <source>
        <dbReference type="ARBA" id="ARBA00022840"/>
    </source>
</evidence>
<dbReference type="FunFam" id="1.10.510.10:FF:000240">
    <property type="entry name" value="Lectin-domain containing receptor kinase A4.3"/>
    <property type="match status" value="1"/>
</dbReference>
<keyword evidence="10" id="KW-0472">Membrane</keyword>
<dbReference type="InterPro" id="IPR000719">
    <property type="entry name" value="Prot_kinase_dom"/>
</dbReference>
<feature type="domain" description="Protein kinase" evidence="14">
    <location>
        <begin position="1"/>
        <end position="156"/>
    </location>
</feature>
<evidence type="ECO:0000256" key="7">
    <source>
        <dbReference type="ARBA" id="ARBA00022741"/>
    </source>
</evidence>
<evidence type="ECO:0000256" key="4">
    <source>
        <dbReference type="ARBA" id="ARBA00022475"/>
    </source>
</evidence>
<gene>
    <name evidence="15" type="ORF">NYM_LOCUS27129</name>
</gene>
<dbReference type="InterPro" id="IPR011009">
    <property type="entry name" value="Kinase-like_dom_sf"/>
</dbReference>
<evidence type="ECO:0000256" key="9">
    <source>
        <dbReference type="ARBA" id="ARBA00022989"/>
    </source>
</evidence>
<dbReference type="GO" id="GO:0002229">
    <property type="term" value="P:defense response to oomycetes"/>
    <property type="evidence" value="ECO:0007669"/>
    <property type="project" value="UniProtKB-ARBA"/>
</dbReference>
<feature type="compositionally biased region" description="Low complexity" evidence="13">
    <location>
        <begin position="168"/>
        <end position="184"/>
    </location>
</feature>
<dbReference type="GO" id="GO:0005524">
    <property type="term" value="F:ATP binding"/>
    <property type="evidence" value="ECO:0007669"/>
    <property type="project" value="UniProtKB-KW"/>
</dbReference>
<evidence type="ECO:0000256" key="2">
    <source>
        <dbReference type="ARBA" id="ARBA00008536"/>
    </source>
</evidence>
<keyword evidence="11" id="KW-0675">Receptor</keyword>
<feature type="region of interest" description="Disordered" evidence="13">
    <location>
        <begin position="168"/>
        <end position="193"/>
    </location>
</feature>
<comment type="similarity">
    <text evidence="3">In the C-terminal section; belongs to the protein kinase superfamily. Ser/Thr protein kinase family.</text>
</comment>
<evidence type="ECO:0000256" key="5">
    <source>
        <dbReference type="ARBA" id="ARBA00022692"/>
    </source>
</evidence>
<proteinExistence type="inferred from homology"/>
<keyword evidence="8" id="KW-0067">ATP-binding</keyword>
<keyword evidence="12" id="KW-0325">Glycoprotein</keyword>
<keyword evidence="5" id="KW-0812">Transmembrane</keyword>
<dbReference type="Gene3D" id="1.10.510.10">
    <property type="entry name" value="Transferase(Phosphotransferase) domain 1"/>
    <property type="match status" value="1"/>
</dbReference>
<keyword evidence="9" id="KW-1133">Transmembrane helix</keyword>
<dbReference type="InterPro" id="IPR001245">
    <property type="entry name" value="Ser-Thr/Tyr_kinase_cat_dom"/>
</dbReference>
<dbReference type="GO" id="GO:0005886">
    <property type="term" value="C:plasma membrane"/>
    <property type="evidence" value="ECO:0007669"/>
    <property type="project" value="UniProtKB-SubCell"/>
</dbReference>
<comment type="similarity">
    <text evidence="2">In the N-terminal section; belongs to the leguminous lectin family.</text>
</comment>
<dbReference type="PANTHER" id="PTHR27007">
    <property type="match status" value="1"/>
</dbReference>